<evidence type="ECO:0000313" key="1">
    <source>
        <dbReference type="EMBL" id="EXJ83459.1"/>
    </source>
</evidence>
<protein>
    <submittedName>
        <fullName evidence="1">Uncharacterized protein</fullName>
    </submittedName>
</protein>
<dbReference type="Proteomes" id="UP000019484">
    <property type="component" value="Unassembled WGS sequence"/>
</dbReference>
<reference evidence="1 2" key="1">
    <citation type="submission" date="2013-03" db="EMBL/GenBank/DDBJ databases">
        <title>The Genome Sequence of Capronia coronata CBS 617.96.</title>
        <authorList>
            <consortium name="The Broad Institute Genomics Platform"/>
            <person name="Cuomo C."/>
            <person name="de Hoog S."/>
            <person name="Gorbushina A."/>
            <person name="Walker B."/>
            <person name="Young S.K."/>
            <person name="Zeng Q."/>
            <person name="Gargeya S."/>
            <person name="Fitzgerald M."/>
            <person name="Haas B."/>
            <person name="Abouelleil A."/>
            <person name="Allen A.W."/>
            <person name="Alvarado L."/>
            <person name="Arachchi H.M."/>
            <person name="Berlin A.M."/>
            <person name="Chapman S.B."/>
            <person name="Gainer-Dewar J."/>
            <person name="Goldberg J."/>
            <person name="Griggs A."/>
            <person name="Gujja S."/>
            <person name="Hansen M."/>
            <person name="Howarth C."/>
            <person name="Imamovic A."/>
            <person name="Ireland A."/>
            <person name="Larimer J."/>
            <person name="McCowan C."/>
            <person name="Murphy C."/>
            <person name="Pearson M."/>
            <person name="Poon T.W."/>
            <person name="Priest M."/>
            <person name="Roberts A."/>
            <person name="Saif S."/>
            <person name="Shea T."/>
            <person name="Sisk P."/>
            <person name="Sykes S."/>
            <person name="Wortman J."/>
            <person name="Nusbaum C."/>
            <person name="Birren B."/>
        </authorList>
    </citation>
    <scope>NUCLEOTIDE SEQUENCE [LARGE SCALE GENOMIC DNA]</scope>
    <source>
        <strain evidence="1 2">CBS 617.96</strain>
    </source>
</reference>
<evidence type="ECO:0000313" key="2">
    <source>
        <dbReference type="Proteomes" id="UP000019484"/>
    </source>
</evidence>
<name>W9YMG6_9EURO</name>
<dbReference type="EMBL" id="AMWN01000006">
    <property type="protein sequence ID" value="EXJ83459.1"/>
    <property type="molecule type" value="Genomic_DNA"/>
</dbReference>
<dbReference type="OrthoDB" id="4120664at2759"/>
<dbReference type="HOGENOM" id="CLU_1315247_0_0_1"/>
<accession>W9YMG6</accession>
<dbReference type="eggNOG" id="ENOG502T5FT">
    <property type="taxonomic scope" value="Eukaryota"/>
</dbReference>
<dbReference type="AlphaFoldDB" id="W9YMG6"/>
<organism evidence="1 2">
    <name type="scientific">Capronia coronata CBS 617.96</name>
    <dbReference type="NCBI Taxonomy" id="1182541"/>
    <lineage>
        <taxon>Eukaryota</taxon>
        <taxon>Fungi</taxon>
        <taxon>Dikarya</taxon>
        <taxon>Ascomycota</taxon>
        <taxon>Pezizomycotina</taxon>
        <taxon>Eurotiomycetes</taxon>
        <taxon>Chaetothyriomycetidae</taxon>
        <taxon>Chaetothyriales</taxon>
        <taxon>Herpotrichiellaceae</taxon>
        <taxon>Capronia</taxon>
    </lineage>
</organism>
<comment type="caution">
    <text evidence="1">The sequence shown here is derived from an EMBL/GenBank/DDBJ whole genome shotgun (WGS) entry which is preliminary data.</text>
</comment>
<keyword evidence="2" id="KW-1185">Reference proteome</keyword>
<proteinExistence type="predicted"/>
<dbReference type="GeneID" id="19161944"/>
<gene>
    <name evidence="1" type="ORF">A1O1_07082</name>
</gene>
<sequence length="209" mass="20487">MYADPNPLTADTSCHQFLNGTVAFYVNQIDQGCSIRSYLSSNCDPSTSSIAGILIAVGTCFYVDEGVNLGSWRPDCAGVDYSSSNGLDKGNSYSNGTNTAPAVQSVLMTATGGVVTFTGVTASPTSSATPISTSTATPTTATAAAGSASGTAGAASGSSASGTNGAAASASATSTTKATSGAAAMFGGFGDGSLWVVEMGALMALPIFF</sequence>
<dbReference type="RefSeq" id="XP_007726145.1">
    <property type="nucleotide sequence ID" value="XM_007727955.1"/>
</dbReference>